<reference evidence="3 4" key="1">
    <citation type="journal article" date="2015" name="Genome Announc.">
        <title>Expanding the biotechnology potential of lactobacilli through comparative genomics of 213 strains and associated genera.</title>
        <authorList>
            <person name="Sun Z."/>
            <person name="Harris H.M."/>
            <person name="McCann A."/>
            <person name="Guo C."/>
            <person name="Argimon S."/>
            <person name="Zhang W."/>
            <person name="Yang X."/>
            <person name="Jeffery I.B."/>
            <person name="Cooney J.C."/>
            <person name="Kagawa T.F."/>
            <person name="Liu W."/>
            <person name="Song Y."/>
            <person name="Salvetti E."/>
            <person name="Wrobel A."/>
            <person name="Rasinkangas P."/>
            <person name="Parkhill J."/>
            <person name="Rea M.C."/>
            <person name="O'Sullivan O."/>
            <person name="Ritari J."/>
            <person name="Douillard F.P."/>
            <person name="Paul Ross R."/>
            <person name="Yang R."/>
            <person name="Briner A.E."/>
            <person name="Felis G.E."/>
            <person name="de Vos W.M."/>
            <person name="Barrangou R."/>
            <person name="Klaenhammer T.R."/>
            <person name="Caufield P.W."/>
            <person name="Cui Y."/>
            <person name="Zhang H."/>
            <person name="O'Toole P.W."/>
        </authorList>
    </citation>
    <scope>NUCLEOTIDE SEQUENCE [LARGE SCALE GENOMIC DNA]</scope>
    <source>
        <strain evidence="3 4">DSM 20314</strain>
    </source>
</reference>
<dbReference type="AlphaFoldDB" id="A0A837R932"/>
<feature type="compositionally biased region" description="Basic and acidic residues" evidence="1">
    <location>
        <begin position="97"/>
        <end position="108"/>
    </location>
</feature>
<dbReference type="Pfam" id="PF13930">
    <property type="entry name" value="Endonuclea_NS_2"/>
    <property type="match status" value="1"/>
</dbReference>
<accession>A0A837R932</accession>
<feature type="region of interest" description="Disordered" evidence="1">
    <location>
        <begin position="90"/>
        <end position="130"/>
    </location>
</feature>
<organism evidence="3 4">
    <name type="scientific">Lactiplantibacillus pentosus DSM 20314</name>
    <dbReference type="NCBI Taxonomy" id="1423791"/>
    <lineage>
        <taxon>Bacteria</taxon>
        <taxon>Bacillati</taxon>
        <taxon>Bacillota</taxon>
        <taxon>Bacilli</taxon>
        <taxon>Lactobacillales</taxon>
        <taxon>Lactobacillaceae</taxon>
        <taxon>Lactiplantibacillus</taxon>
    </lineage>
</organism>
<proteinExistence type="predicted"/>
<name>A0A837R932_LACPE</name>
<protein>
    <submittedName>
        <fullName evidence="3">Prophage lp1 protein 65</fullName>
    </submittedName>
</protein>
<gene>
    <name evidence="3" type="ORF">FD24_GL000595</name>
</gene>
<dbReference type="RefSeq" id="WP_050339183.1">
    <property type="nucleotide sequence ID" value="NZ_AZCU01000012.1"/>
</dbReference>
<dbReference type="InterPro" id="IPR044927">
    <property type="entry name" value="Endonuclea_NS_2"/>
</dbReference>
<evidence type="ECO:0000313" key="4">
    <source>
        <dbReference type="Proteomes" id="UP000051020"/>
    </source>
</evidence>
<dbReference type="Proteomes" id="UP000051020">
    <property type="component" value="Unassembled WGS sequence"/>
</dbReference>
<feature type="domain" description="Type VII secretion system protein EssD-like" evidence="2">
    <location>
        <begin position="161"/>
        <end position="292"/>
    </location>
</feature>
<sequence length="324" mass="35795">MGIIGTLILLAAIYWGWQSYRHYPGRQWWRHGWPALLLLLVSIGLFSLPGKQAQPTVKTKTVTKTHLVIATNDQKLTTLQEANSASASSLKQAAKQLSKDKTQVDNQKKKNQQAGATSKTAATTTTGSNPSNAALANKAYAGQQTITVNQNQPAFSRDDLSTSRGAWQKYGDLDQLNRVTAANALLNQSLMPKAEREALNVQPTGWHNKRISSGWLYNRSHLIGYQLTGQNNNIKNLMTGTRTLNDPEMTTYEDQVADYLKASPNNYVRYQVTPIFRGNELLARGVQMRGQSVGSNAVSFNVYIFNVQPGMTLNYNDGTSSVSR</sequence>
<dbReference type="GeneID" id="49393028"/>
<dbReference type="Gene3D" id="3.40.570.10">
    <property type="entry name" value="Extracellular Endonuclease, subunit A"/>
    <property type="match status" value="1"/>
</dbReference>
<evidence type="ECO:0000313" key="3">
    <source>
        <dbReference type="EMBL" id="KRK23924.1"/>
    </source>
</evidence>
<evidence type="ECO:0000256" key="1">
    <source>
        <dbReference type="SAM" id="MobiDB-lite"/>
    </source>
</evidence>
<comment type="caution">
    <text evidence="3">The sequence shown here is derived from an EMBL/GenBank/DDBJ whole genome shotgun (WGS) entry which is preliminary data.</text>
</comment>
<dbReference type="EMBL" id="AZCU01000012">
    <property type="protein sequence ID" value="KRK23924.1"/>
    <property type="molecule type" value="Genomic_DNA"/>
</dbReference>
<dbReference type="InterPro" id="IPR044929">
    <property type="entry name" value="DNA/RNA_non-sp_Endonuclease_sf"/>
</dbReference>
<feature type="compositionally biased region" description="Low complexity" evidence="1">
    <location>
        <begin position="114"/>
        <end position="130"/>
    </location>
</feature>
<evidence type="ECO:0000259" key="2">
    <source>
        <dbReference type="Pfam" id="PF13930"/>
    </source>
</evidence>